<evidence type="ECO:0000256" key="5">
    <source>
        <dbReference type="ARBA" id="ARBA00022833"/>
    </source>
</evidence>
<evidence type="ECO:0000313" key="11">
    <source>
        <dbReference type="Proteomes" id="UP001212152"/>
    </source>
</evidence>
<gene>
    <name evidence="10" type="ORF">HDU87_003664</name>
</gene>
<evidence type="ECO:0000256" key="4">
    <source>
        <dbReference type="ARBA" id="ARBA00022771"/>
    </source>
</evidence>
<keyword evidence="2" id="KW-0479">Metal-binding</keyword>
<dbReference type="GO" id="GO:0000981">
    <property type="term" value="F:DNA-binding transcription factor activity, RNA polymerase II-specific"/>
    <property type="evidence" value="ECO:0007669"/>
    <property type="project" value="TreeGrafter"/>
</dbReference>
<dbReference type="FunFam" id="3.30.160.60:FF:001732">
    <property type="entry name" value="Zgc:162936"/>
    <property type="match status" value="1"/>
</dbReference>
<sequence length="686" mass="73451">MAGQHDFLHPSNLHLPSPSANLFERSMNALVSNFKGTIAKSAAAAAAAAAATTTTTPGSGGSGHGSIGSNGSHGNAAAGLSVVGGAVGAFGGERNDEWDWENGFGGMDVGLGPGGEFEGQDLLGLFTAPTQTQQQQPFGVLSPSTENLFHMDHGGGNPFTPGGSLRADIFSPPSLETDFATYAAYNHQEMLPLTHPVDTREFHNPAFDYIVGSFLDTIDNMTPAITFDPQSFEHMVKPSSGPGGPHDIAASVAGKPVQYSEDMLLLNFDDVAASIALKKQAVWGGQDMDSPPAALSGYDFTGNSVENNVEKDDTRLRHLHQHQQLLHEEQRDLRQQHQQRQPRQQQQQQQQIPLRPAGPAANVQAPVRVGPGAGAAASRYSPPGGGGGGQRAQSIHQSPQEQPFLQPPQVPSHQLTHSPQPKHEIRHHPYAHKPAMLAKAPTLRSHPAPNPQQYPQHHQTMQQHSGDHIVYGHQSPQQHKQNQQQQQQPIQQYGAQQQQLHRQAQQTEILPCVHCPKVFSSYSQLAAHVQTHSTGGGGGGVGGVGVGGQQPPHKSKPYHCTMCPQTFSRSHDLKRHYYIHTQEKPYRCKRCSKGFSRRDALKRHEKSVREGKKVHCREGDPGDSDEDEDDEEMAAGGGGHGHAGGGGGGGNGGVMVSPSIDGSENLMGSGGGPPGMSFERRRSYAP</sequence>
<accession>A0AAD5TL09</accession>
<dbReference type="GO" id="GO:0008270">
    <property type="term" value="F:zinc ion binding"/>
    <property type="evidence" value="ECO:0007669"/>
    <property type="project" value="UniProtKB-KW"/>
</dbReference>
<comment type="subcellular location">
    <subcellularLocation>
        <location evidence="1">Nucleus</location>
    </subcellularLocation>
</comment>
<comment type="caution">
    <text evidence="10">The sequence shown here is derived from an EMBL/GenBank/DDBJ whole genome shotgun (WGS) entry which is preliminary data.</text>
</comment>
<feature type="compositionally biased region" description="Low complexity" evidence="8">
    <location>
        <begin position="474"/>
        <end position="499"/>
    </location>
</feature>
<evidence type="ECO:0000256" key="1">
    <source>
        <dbReference type="ARBA" id="ARBA00004123"/>
    </source>
</evidence>
<dbReference type="GO" id="GO:0045893">
    <property type="term" value="P:positive regulation of DNA-templated transcription"/>
    <property type="evidence" value="ECO:0007669"/>
    <property type="project" value="UniProtKB-ARBA"/>
</dbReference>
<feature type="compositionally biased region" description="Basic and acidic residues" evidence="8">
    <location>
        <begin position="607"/>
        <end position="620"/>
    </location>
</feature>
<evidence type="ECO:0000256" key="2">
    <source>
        <dbReference type="ARBA" id="ARBA00022723"/>
    </source>
</evidence>
<dbReference type="Gene3D" id="3.30.160.60">
    <property type="entry name" value="Classic Zinc Finger"/>
    <property type="match status" value="2"/>
</dbReference>
<evidence type="ECO:0000259" key="9">
    <source>
        <dbReference type="PROSITE" id="PS50157"/>
    </source>
</evidence>
<protein>
    <recommendedName>
        <fullName evidence="9">C2H2-type domain-containing protein</fullName>
    </recommendedName>
</protein>
<dbReference type="Proteomes" id="UP001212152">
    <property type="component" value="Unassembled WGS sequence"/>
</dbReference>
<keyword evidence="5" id="KW-0862">Zinc</keyword>
<feature type="domain" description="C2H2-type" evidence="9">
    <location>
        <begin position="558"/>
        <end position="585"/>
    </location>
</feature>
<keyword evidence="4 7" id="KW-0863">Zinc-finger</keyword>
<feature type="compositionally biased region" description="Low complexity" evidence="8">
    <location>
        <begin position="336"/>
        <end position="351"/>
    </location>
</feature>
<dbReference type="PANTHER" id="PTHR24394:SF29">
    <property type="entry name" value="MYONEURIN"/>
    <property type="match status" value="1"/>
</dbReference>
<feature type="region of interest" description="Disordered" evidence="8">
    <location>
        <begin position="442"/>
        <end position="499"/>
    </location>
</feature>
<dbReference type="GO" id="GO:0005634">
    <property type="term" value="C:nucleus"/>
    <property type="evidence" value="ECO:0007669"/>
    <property type="project" value="UniProtKB-SubCell"/>
</dbReference>
<keyword evidence="3" id="KW-0677">Repeat</keyword>
<feature type="domain" description="C2H2-type" evidence="9">
    <location>
        <begin position="586"/>
        <end position="614"/>
    </location>
</feature>
<reference evidence="10" key="1">
    <citation type="submission" date="2020-05" db="EMBL/GenBank/DDBJ databases">
        <title>Phylogenomic resolution of chytrid fungi.</title>
        <authorList>
            <person name="Stajich J.E."/>
            <person name="Amses K."/>
            <person name="Simmons R."/>
            <person name="Seto K."/>
            <person name="Myers J."/>
            <person name="Bonds A."/>
            <person name="Quandt C.A."/>
            <person name="Barry K."/>
            <person name="Liu P."/>
            <person name="Grigoriev I."/>
            <person name="Longcore J.E."/>
            <person name="James T.Y."/>
        </authorList>
    </citation>
    <scope>NUCLEOTIDE SEQUENCE</scope>
    <source>
        <strain evidence="10">JEL0379</strain>
    </source>
</reference>
<name>A0AAD5TL09_9FUNG</name>
<dbReference type="InterPro" id="IPR013087">
    <property type="entry name" value="Znf_C2H2_type"/>
</dbReference>
<dbReference type="SMART" id="SM00355">
    <property type="entry name" value="ZnF_C2H2"/>
    <property type="match status" value="3"/>
</dbReference>
<dbReference type="PROSITE" id="PS00028">
    <property type="entry name" value="ZINC_FINGER_C2H2_1"/>
    <property type="match status" value="2"/>
</dbReference>
<keyword evidence="6" id="KW-0539">Nucleus</keyword>
<feature type="domain" description="C2H2-type" evidence="9">
    <location>
        <begin position="510"/>
        <end position="533"/>
    </location>
</feature>
<dbReference type="AlphaFoldDB" id="A0AAD5TL09"/>
<dbReference type="EMBL" id="JADGJQ010000027">
    <property type="protein sequence ID" value="KAJ3178351.1"/>
    <property type="molecule type" value="Genomic_DNA"/>
</dbReference>
<dbReference type="GO" id="GO:0005694">
    <property type="term" value="C:chromosome"/>
    <property type="evidence" value="ECO:0007669"/>
    <property type="project" value="UniProtKB-ARBA"/>
</dbReference>
<feature type="compositionally biased region" description="Low complexity" evidence="8">
    <location>
        <begin position="453"/>
        <end position="464"/>
    </location>
</feature>
<keyword evidence="11" id="KW-1185">Reference proteome</keyword>
<dbReference type="Pfam" id="PF00096">
    <property type="entry name" value="zf-C2H2"/>
    <property type="match status" value="3"/>
</dbReference>
<dbReference type="PANTHER" id="PTHR24394">
    <property type="entry name" value="ZINC FINGER PROTEIN"/>
    <property type="match status" value="1"/>
</dbReference>
<dbReference type="PROSITE" id="PS50157">
    <property type="entry name" value="ZINC_FINGER_C2H2_2"/>
    <property type="match status" value="3"/>
</dbReference>
<feature type="region of interest" description="Disordered" evidence="8">
    <location>
        <begin position="331"/>
        <end position="425"/>
    </location>
</feature>
<evidence type="ECO:0000256" key="3">
    <source>
        <dbReference type="ARBA" id="ARBA00022737"/>
    </source>
</evidence>
<proteinExistence type="predicted"/>
<evidence type="ECO:0000256" key="8">
    <source>
        <dbReference type="SAM" id="MobiDB-lite"/>
    </source>
</evidence>
<dbReference type="InterPro" id="IPR036236">
    <property type="entry name" value="Znf_C2H2_sf"/>
</dbReference>
<feature type="compositionally biased region" description="Acidic residues" evidence="8">
    <location>
        <begin position="621"/>
        <end position="633"/>
    </location>
</feature>
<organism evidence="10 11">
    <name type="scientific">Geranomyces variabilis</name>
    <dbReference type="NCBI Taxonomy" id="109894"/>
    <lineage>
        <taxon>Eukaryota</taxon>
        <taxon>Fungi</taxon>
        <taxon>Fungi incertae sedis</taxon>
        <taxon>Chytridiomycota</taxon>
        <taxon>Chytridiomycota incertae sedis</taxon>
        <taxon>Chytridiomycetes</taxon>
        <taxon>Spizellomycetales</taxon>
        <taxon>Powellomycetaceae</taxon>
        <taxon>Geranomyces</taxon>
    </lineage>
</organism>
<feature type="compositionally biased region" description="Gly residues" evidence="8">
    <location>
        <begin position="635"/>
        <end position="653"/>
    </location>
</feature>
<evidence type="ECO:0000313" key="10">
    <source>
        <dbReference type="EMBL" id="KAJ3178351.1"/>
    </source>
</evidence>
<dbReference type="GO" id="GO:0043565">
    <property type="term" value="F:sequence-specific DNA binding"/>
    <property type="evidence" value="ECO:0007669"/>
    <property type="project" value="UniProtKB-ARBA"/>
</dbReference>
<dbReference type="SUPFAM" id="SSF57667">
    <property type="entry name" value="beta-beta-alpha zinc fingers"/>
    <property type="match status" value="2"/>
</dbReference>
<feature type="region of interest" description="Disordered" evidence="8">
    <location>
        <begin position="599"/>
        <end position="686"/>
    </location>
</feature>
<feature type="compositionally biased region" description="Low complexity" evidence="8">
    <location>
        <begin position="365"/>
        <end position="382"/>
    </location>
</feature>
<evidence type="ECO:0000256" key="6">
    <source>
        <dbReference type="ARBA" id="ARBA00023242"/>
    </source>
</evidence>
<evidence type="ECO:0000256" key="7">
    <source>
        <dbReference type="PROSITE-ProRule" id="PRU00042"/>
    </source>
</evidence>